<dbReference type="InterPro" id="IPR052020">
    <property type="entry name" value="Cyclic_di-GMP/3'3'-cGAMP_PDE"/>
</dbReference>
<proteinExistence type="predicted"/>
<reference evidence="4" key="1">
    <citation type="journal article" date="2021" name="PeerJ">
        <title>Extensive microbial diversity within the chicken gut microbiome revealed by metagenomics and culture.</title>
        <authorList>
            <person name="Gilroy R."/>
            <person name="Ravi A."/>
            <person name="Getino M."/>
            <person name="Pursley I."/>
            <person name="Horton D.L."/>
            <person name="Alikhan N.F."/>
            <person name="Baker D."/>
            <person name="Gharbi K."/>
            <person name="Hall N."/>
            <person name="Watson M."/>
            <person name="Adriaenssens E.M."/>
            <person name="Foster-Nyarko E."/>
            <person name="Jarju S."/>
            <person name="Secka A."/>
            <person name="Antonio M."/>
            <person name="Oren A."/>
            <person name="Chaudhuri R.R."/>
            <person name="La Ragione R."/>
            <person name="Hildebrand F."/>
            <person name="Pallen M.J."/>
        </authorList>
    </citation>
    <scope>NUCLEOTIDE SEQUENCE</scope>
    <source>
        <strain evidence="4">CHK186-16707</strain>
    </source>
</reference>
<reference evidence="4" key="2">
    <citation type="submission" date="2021-04" db="EMBL/GenBank/DDBJ databases">
        <authorList>
            <person name="Gilroy R."/>
        </authorList>
    </citation>
    <scope>NUCLEOTIDE SEQUENCE</scope>
    <source>
        <strain evidence="4">CHK186-16707</strain>
    </source>
</reference>
<dbReference type="InterPro" id="IPR001789">
    <property type="entry name" value="Sig_transdc_resp-reg_receiver"/>
</dbReference>
<feature type="domain" description="Response regulatory" evidence="2">
    <location>
        <begin position="8"/>
        <end position="124"/>
    </location>
</feature>
<evidence type="ECO:0000313" key="4">
    <source>
        <dbReference type="EMBL" id="HJA09112.1"/>
    </source>
</evidence>
<feature type="domain" description="HD-GYP" evidence="3">
    <location>
        <begin position="144"/>
        <end position="354"/>
    </location>
</feature>
<dbReference type="InterPro" id="IPR037522">
    <property type="entry name" value="HD_GYP_dom"/>
</dbReference>
<dbReference type="InterPro" id="IPR011006">
    <property type="entry name" value="CheY-like_superfamily"/>
</dbReference>
<dbReference type="PANTHER" id="PTHR45228:SF5">
    <property type="entry name" value="CYCLIC DI-GMP PHOSPHODIESTERASE VC_1348-RELATED"/>
    <property type="match status" value="1"/>
</dbReference>
<feature type="modified residue" description="4-aspartylphosphate" evidence="1">
    <location>
        <position position="57"/>
    </location>
</feature>
<dbReference type="PROSITE" id="PS51832">
    <property type="entry name" value="HD_GYP"/>
    <property type="match status" value="1"/>
</dbReference>
<dbReference type="Gene3D" id="1.10.3210.10">
    <property type="entry name" value="Hypothetical protein af1432"/>
    <property type="match status" value="1"/>
</dbReference>
<comment type="caution">
    <text evidence="4">The sequence shown here is derived from an EMBL/GenBank/DDBJ whole genome shotgun (WGS) entry which is preliminary data.</text>
</comment>
<dbReference type="EMBL" id="DXAN01000026">
    <property type="protein sequence ID" value="HJA09112.1"/>
    <property type="molecule type" value="Genomic_DNA"/>
</dbReference>
<dbReference type="Pfam" id="PF13487">
    <property type="entry name" value="HD_5"/>
    <property type="match status" value="1"/>
</dbReference>
<dbReference type="PANTHER" id="PTHR45228">
    <property type="entry name" value="CYCLIC DI-GMP PHOSPHODIESTERASE TM_0186-RELATED"/>
    <property type="match status" value="1"/>
</dbReference>
<dbReference type="SMART" id="SM00448">
    <property type="entry name" value="REC"/>
    <property type="match status" value="1"/>
</dbReference>
<dbReference type="CDD" id="cd00077">
    <property type="entry name" value="HDc"/>
    <property type="match status" value="1"/>
</dbReference>
<dbReference type="SMART" id="SM00471">
    <property type="entry name" value="HDc"/>
    <property type="match status" value="1"/>
</dbReference>
<name>A0A9D2HDA5_9BACT</name>
<dbReference type="InterPro" id="IPR003607">
    <property type="entry name" value="HD/PDEase_dom"/>
</dbReference>
<evidence type="ECO:0000259" key="3">
    <source>
        <dbReference type="PROSITE" id="PS51832"/>
    </source>
</evidence>
<dbReference type="Gene3D" id="3.40.50.2300">
    <property type="match status" value="1"/>
</dbReference>
<keyword evidence="1" id="KW-0597">Phosphoprotein</keyword>
<accession>A0A9D2HDA5</accession>
<dbReference type="SUPFAM" id="SSF109604">
    <property type="entry name" value="HD-domain/PDEase-like"/>
    <property type="match status" value="1"/>
</dbReference>
<sequence length="375" mass="41771">METHANNRVLIVDDAPENIWILVEALKDEFTLIVAKDGLSCLRLAHGPNPPDIILLDVIMPGMDGYEVCRRLKEDPATAGIPILFVTSQNDSGNEAHGLDLGAMDYIVKPFQPALVKTRVRNQLELKKHRDQLDRLVLERTRQLALTQEVTIEAMATLAEWRDPETGGHIKRTQNYVRTLAEHMRTLPAYASMLDENTVEWLYLSAPLHDVGKVSMPDSILLKPGRLTPEEFELMKMHTIHGRDALEAAERKLGGNSFLQIAREIAYCHHERWDGKGYPQGLRGEQIPLSARLMAVADVYDALTSKRVYKPALPHDEVASIIMAGSGTQFDPNVVDCFAAVKDSFRDIALHFADPETAAVAAPHALQAMPPELDV</sequence>
<evidence type="ECO:0000256" key="1">
    <source>
        <dbReference type="PROSITE-ProRule" id="PRU00169"/>
    </source>
</evidence>
<evidence type="ECO:0000259" key="2">
    <source>
        <dbReference type="PROSITE" id="PS50110"/>
    </source>
</evidence>
<dbReference type="Pfam" id="PF00072">
    <property type="entry name" value="Response_reg"/>
    <property type="match status" value="1"/>
</dbReference>
<dbReference type="SUPFAM" id="SSF52172">
    <property type="entry name" value="CheY-like"/>
    <property type="match status" value="1"/>
</dbReference>
<dbReference type="GO" id="GO:0000160">
    <property type="term" value="P:phosphorelay signal transduction system"/>
    <property type="evidence" value="ECO:0007669"/>
    <property type="project" value="InterPro"/>
</dbReference>
<dbReference type="PROSITE" id="PS50110">
    <property type="entry name" value="RESPONSE_REGULATORY"/>
    <property type="match status" value="1"/>
</dbReference>
<organism evidence="4 5">
    <name type="scientific">Candidatus Mailhella merdigallinarum</name>
    <dbReference type="NCBI Taxonomy" id="2838658"/>
    <lineage>
        <taxon>Bacteria</taxon>
        <taxon>Pseudomonadati</taxon>
        <taxon>Thermodesulfobacteriota</taxon>
        <taxon>Desulfovibrionia</taxon>
        <taxon>Desulfovibrionales</taxon>
        <taxon>Desulfovibrionaceae</taxon>
        <taxon>Mailhella</taxon>
    </lineage>
</organism>
<dbReference type="AlphaFoldDB" id="A0A9D2HDA5"/>
<gene>
    <name evidence="4" type="ORF">H9962_07995</name>
</gene>
<protein>
    <submittedName>
        <fullName evidence="4">Two-component system response regulator</fullName>
    </submittedName>
</protein>
<dbReference type="Proteomes" id="UP000824225">
    <property type="component" value="Unassembled WGS sequence"/>
</dbReference>
<evidence type="ECO:0000313" key="5">
    <source>
        <dbReference type="Proteomes" id="UP000824225"/>
    </source>
</evidence>